<dbReference type="eggNOG" id="KOG2571">
    <property type="taxonomic scope" value="Eukaryota"/>
</dbReference>
<dbReference type="InterPro" id="IPR004835">
    <property type="entry name" value="Chitin_synth"/>
</dbReference>
<protein>
    <recommendedName>
        <fullName evidence="3">chitin synthase</fullName>
        <ecNumber evidence="3">2.4.1.16</ecNumber>
    </recommendedName>
</protein>
<evidence type="ECO:0000256" key="8">
    <source>
        <dbReference type="SAM" id="MobiDB-lite"/>
    </source>
</evidence>
<comment type="subcellular location">
    <subcellularLocation>
        <location evidence="1">Membrane</location>
        <topology evidence="1">Multi-pass membrane protein</topology>
    </subcellularLocation>
</comment>
<reference evidence="11" key="1">
    <citation type="journal article" date="2008" name="Nature">
        <title>The amphioxus genome and the evolution of the chordate karyotype.</title>
        <authorList>
            <consortium name="US DOE Joint Genome Institute (JGI-PGF)"/>
            <person name="Putnam N.H."/>
            <person name="Butts T."/>
            <person name="Ferrier D.E.K."/>
            <person name="Furlong R.F."/>
            <person name="Hellsten U."/>
            <person name="Kawashima T."/>
            <person name="Robinson-Rechavi M."/>
            <person name="Shoguchi E."/>
            <person name="Terry A."/>
            <person name="Yu J.-K."/>
            <person name="Benito-Gutierrez E.L."/>
            <person name="Dubchak I."/>
            <person name="Garcia-Fernandez J."/>
            <person name="Gibson-Brown J.J."/>
            <person name="Grigoriev I.V."/>
            <person name="Horton A.C."/>
            <person name="de Jong P.J."/>
            <person name="Jurka J."/>
            <person name="Kapitonov V.V."/>
            <person name="Kohara Y."/>
            <person name="Kuroki Y."/>
            <person name="Lindquist E."/>
            <person name="Lucas S."/>
            <person name="Osoegawa K."/>
            <person name="Pennacchio L.A."/>
            <person name="Salamov A.A."/>
            <person name="Satou Y."/>
            <person name="Sauka-Spengler T."/>
            <person name="Schmutz J."/>
            <person name="Shin-I T."/>
            <person name="Toyoda A."/>
            <person name="Bronner-Fraser M."/>
            <person name="Fujiyama A."/>
            <person name="Holland L.Z."/>
            <person name="Holland P.W.H."/>
            <person name="Satoh N."/>
            <person name="Rokhsar D.S."/>
        </authorList>
    </citation>
    <scope>NUCLEOTIDE SEQUENCE [LARGE SCALE GENOMIC DNA]</scope>
    <source>
        <strain evidence="11">S238N-H82</strain>
        <tissue evidence="11">Testes</tissue>
    </source>
</reference>
<dbReference type="PANTHER" id="PTHR22914:SF41">
    <property type="entry name" value="CHITIN SYNTHASE 7"/>
    <property type="match status" value="1"/>
</dbReference>
<dbReference type="Gene3D" id="1.20.1730.10">
    <property type="entry name" value="Sodium/glucose cotransporter"/>
    <property type="match status" value="1"/>
</dbReference>
<dbReference type="SUPFAM" id="SSF51445">
    <property type="entry name" value="(Trans)glycosidases"/>
    <property type="match status" value="1"/>
</dbReference>
<gene>
    <name evidence="11" type="ORF">BRAFLDRAFT_68943</name>
</gene>
<dbReference type="Pfam" id="PF03142">
    <property type="entry name" value="Chitin_synth_2"/>
    <property type="match status" value="1"/>
</dbReference>
<evidence type="ECO:0000256" key="2">
    <source>
        <dbReference type="ARBA" id="ARBA00006434"/>
    </source>
</evidence>
<evidence type="ECO:0000256" key="7">
    <source>
        <dbReference type="ARBA" id="ARBA00023136"/>
    </source>
</evidence>
<dbReference type="SUPFAM" id="SSF53448">
    <property type="entry name" value="Nucleotide-diphospho-sugar transferases"/>
    <property type="match status" value="1"/>
</dbReference>
<dbReference type="InterPro" id="IPR008979">
    <property type="entry name" value="Galactose-bd-like_sf"/>
</dbReference>
<dbReference type="eggNOG" id="KOG2806">
    <property type="taxonomic scope" value="Eukaryota"/>
</dbReference>
<dbReference type="GO" id="GO:0022857">
    <property type="term" value="F:transmembrane transporter activity"/>
    <property type="evidence" value="ECO:0007669"/>
    <property type="project" value="InterPro"/>
</dbReference>
<dbReference type="PROSITE" id="PS50283">
    <property type="entry name" value="NA_SOLUT_SYMP_3"/>
    <property type="match status" value="1"/>
</dbReference>
<dbReference type="GO" id="GO:0004100">
    <property type="term" value="F:chitin synthase activity"/>
    <property type="evidence" value="ECO:0007669"/>
    <property type="project" value="UniProtKB-EC"/>
</dbReference>
<feature type="transmembrane region" description="Helical" evidence="9">
    <location>
        <begin position="13"/>
        <end position="31"/>
    </location>
</feature>
<dbReference type="InterPro" id="IPR001734">
    <property type="entry name" value="Na/solute_symporter"/>
</dbReference>
<feature type="region of interest" description="Disordered" evidence="8">
    <location>
        <begin position="337"/>
        <end position="358"/>
    </location>
</feature>
<sequence>MATEVRYFGAWDYVVFAVMLCISAGIGLYYACTGGKQRTQKEFLMADKSMSIVPVTMSLLASFISAITVLGTPAEVYNNGTMFWNFAVADGIAMVVVARLFVPTFYNLGLTSTYEYLEIRFSKPVRLLTTVVFMVNMLVYMGLVLYTPSLALNAVTGLTLWGAVAAVGVVCTFYTTLGGMKAVMWTDTFQIVVMVAGFLAVIIQGTIEVGGPARVWEINGQGERLEFFNHVFRRLDDPNGVRRLIFGLGGSSSSQSVRNGGRADARHLCSRHDVSMCQQMGTQDPKEMDPKLFIPFYDRFFCCLPNSWLKWLRCGVPSGDEDSEAIDVKMSNAASNPTFLPDDEETKQNGEPTFTKGHGADIVENVTSTQDPKEMDPKLFIPFYDRFFCCLPNSWLKWLRCGVPSGDELTCKDFVLSDIIVVSVAVAEYRMVCYYTNWAQYRKPPWNYVPENVDPNLCTHVIYAFANMEDNRLKPLEWNDEDLTSTKGMYSSSSSRNLTLVQPCEDEFPETIVNMILLMLVIPYGITFLGCLWSTGLKHNHPWPTGKAILVIGDVSVMWSLESWTNITSDHPAFDEMMINISCGLGGYLLSVIACSFSFCLAISATLALYVAQVIAVWSLLAQSPSGILEKRSQIDFGEPMSVTGLLMQVEQSYGQSVPRFQLRYMESSNPLKRRDTLRLSDDDWIRYRDSTDGPIKTFTVSEDGIEEPVKILLKQPIKTRFLRIYPTKCHGMRFEVLGHPLNDRLANTYILMTDGDVKFKSEAVRSLLDIAVQNPSVGAVCARTHPIGSGPVAWYQIFDYAIAHWLGKTANNMMGTVLCCPGCFSVYRANAVRDGLSEYSSHVKEANDFLVKDMGEDRWFCTLLIKHGWTLEYSAMTEDFTYCPETFEELFKQRRRWLLSSLVNPIIIAQIWKTIVVNNHNFSRPFLLYQILLIVSSIVTPGTCLILVAGGVELAFGLSLEISMIVWSLATVAYGVVCLYAQQNTQLKVLMMSPLTLTYLLVFGVVLGVQFLSMVVHRGWTLVHMLARIPNPWETPGSDVSPKISGNPATATMAMSLHTVDEEIGEENGYFNESYEEGTTMTEF</sequence>
<dbReference type="eggNOG" id="KOG2349">
    <property type="taxonomic scope" value="Eukaryota"/>
</dbReference>
<dbReference type="EC" id="2.4.1.16" evidence="3"/>
<dbReference type="PROSITE" id="PS51910">
    <property type="entry name" value="GH18_2"/>
    <property type="match status" value="1"/>
</dbReference>
<feature type="transmembrane region" description="Helical" evidence="9">
    <location>
        <begin position="588"/>
        <end position="621"/>
    </location>
</feature>
<evidence type="ECO:0000256" key="1">
    <source>
        <dbReference type="ARBA" id="ARBA00004141"/>
    </source>
</evidence>
<dbReference type="SUPFAM" id="SSF49785">
    <property type="entry name" value="Galactose-binding domain-like"/>
    <property type="match status" value="1"/>
</dbReference>
<keyword evidence="5 9" id="KW-0812">Transmembrane</keyword>
<evidence type="ECO:0000313" key="11">
    <source>
        <dbReference type="EMBL" id="EEN48468.1"/>
    </source>
</evidence>
<evidence type="ECO:0000256" key="6">
    <source>
        <dbReference type="ARBA" id="ARBA00022989"/>
    </source>
</evidence>
<dbReference type="InterPro" id="IPR017853">
    <property type="entry name" value="GH"/>
</dbReference>
<dbReference type="InterPro" id="IPR018212">
    <property type="entry name" value="Na/solute_symporter_CS"/>
</dbReference>
<feature type="transmembrane region" description="Helical" evidence="9">
    <location>
        <begin position="928"/>
        <end position="953"/>
    </location>
</feature>
<dbReference type="Pfam" id="PF00704">
    <property type="entry name" value="Glyco_hydro_18"/>
    <property type="match status" value="1"/>
</dbReference>
<keyword evidence="6 9" id="KW-1133">Transmembrane helix</keyword>
<dbReference type="InterPro" id="IPR038377">
    <property type="entry name" value="Na/Glc_symporter_sf"/>
</dbReference>
<feature type="transmembrane region" description="Helical" evidence="9">
    <location>
        <begin position="83"/>
        <end position="106"/>
    </location>
</feature>
<feature type="transmembrane region" description="Helical" evidence="9">
    <location>
        <begin position="158"/>
        <end position="177"/>
    </location>
</feature>
<keyword evidence="4" id="KW-0328">Glycosyltransferase</keyword>
<name>C3ZFZ3_BRAFL</name>
<evidence type="ECO:0000256" key="3">
    <source>
        <dbReference type="ARBA" id="ARBA00012543"/>
    </source>
</evidence>
<dbReference type="InParanoid" id="C3ZFZ3"/>
<dbReference type="AlphaFoldDB" id="C3ZFZ3"/>
<dbReference type="GO" id="GO:0005975">
    <property type="term" value="P:carbohydrate metabolic process"/>
    <property type="evidence" value="ECO:0007669"/>
    <property type="project" value="InterPro"/>
</dbReference>
<feature type="domain" description="GH18" evidence="10">
    <location>
        <begin position="429"/>
        <end position="486"/>
    </location>
</feature>
<feature type="transmembrane region" description="Helical" evidence="9">
    <location>
        <begin position="512"/>
        <end position="536"/>
    </location>
</feature>
<feature type="transmembrane region" description="Helical" evidence="9">
    <location>
        <begin position="127"/>
        <end position="146"/>
    </location>
</feature>
<keyword evidence="7 9" id="KW-0472">Membrane</keyword>
<organism>
    <name type="scientific">Branchiostoma floridae</name>
    <name type="common">Florida lancelet</name>
    <name type="synonym">Amphioxus</name>
    <dbReference type="NCBI Taxonomy" id="7739"/>
    <lineage>
        <taxon>Eukaryota</taxon>
        <taxon>Metazoa</taxon>
        <taxon>Chordata</taxon>
        <taxon>Cephalochordata</taxon>
        <taxon>Leptocardii</taxon>
        <taxon>Amphioxiformes</taxon>
        <taxon>Branchiostomatidae</taxon>
        <taxon>Branchiostoma</taxon>
    </lineage>
</organism>
<dbReference type="InterPro" id="IPR029044">
    <property type="entry name" value="Nucleotide-diphossugar_trans"/>
</dbReference>
<dbReference type="InterPro" id="IPR001223">
    <property type="entry name" value="Glyco_hydro18_cat"/>
</dbReference>
<evidence type="ECO:0000256" key="9">
    <source>
        <dbReference type="SAM" id="Phobius"/>
    </source>
</evidence>
<dbReference type="Gene3D" id="2.60.120.260">
    <property type="entry name" value="Galactose-binding domain-like"/>
    <property type="match status" value="1"/>
</dbReference>
<feature type="transmembrane region" description="Helical" evidence="9">
    <location>
        <begin position="965"/>
        <end position="984"/>
    </location>
</feature>
<dbReference type="EMBL" id="GG666616">
    <property type="protein sequence ID" value="EEN48468.1"/>
    <property type="molecule type" value="Genomic_DNA"/>
</dbReference>
<dbReference type="STRING" id="7739.C3ZFZ3"/>
<dbReference type="PROSITE" id="PS00456">
    <property type="entry name" value="NA_SOLUT_SYMP_1"/>
    <property type="match status" value="1"/>
</dbReference>
<dbReference type="GO" id="GO:0016020">
    <property type="term" value="C:membrane"/>
    <property type="evidence" value="ECO:0007669"/>
    <property type="project" value="UniProtKB-SubCell"/>
</dbReference>
<dbReference type="PANTHER" id="PTHR22914">
    <property type="entry name" value="CHITIN SYNTHASE"/>
    <property type="match status" value="1"/>
</dbReference>
<evidence type="ECO:0000256" key="5">
    <source>
        <dbReference type="ARBA" id="ARBA00022692"/>
    </source>
</evidence>
<keyword evidence="4" id="KW-0808">Transferase</keyword>
<feature type="transmembrane region" description="Helical" evidence="9">
    <location>
        <begin position="898"/>
        <end position="916"/>
    </location>
</feature>
<feature type="transmembrane region" description="Helical" evidence="9">
    <location>
        <begin position="52"/>
        <end position="71"/>
    </location>
</feature>
<feature type="transmembrane region" description="Helical" evidence="9">
    <location>
        <begin position="996"/>
        <end position="1017"/>
    </location>
</feature>
<feature type="transmembrane region" description="Helical" evidence="9">
    <location>
        <begin position="189"/>
        <end position="207"/>
    </location>
</feature>
<evidence type="ECO:0000256" key="4">
    <source>
        <dbReference type="ARBA" id="ARBA00022676"/>
    </source>
</evidence>
<dbReference type="Gene3D" id="3.20.20.80">
    <property type="entry name" value="Glycosidases"/>
    <property type="match status" value="1"/>
</dbReference>
<comment type="similarity">
    <text evidence="2">Belongs to the sodium:solute symporter (SSF) (TC 2.A.21) family.</text>
</comment>
<dbReference type="Pfam" id="PF00474">
    <property type="entry name" value="SSF"/>
    <property type="match status" value="1"/>
</dbReference>
<accession>C3ZFZ3</accession>
<proteinExistence type="inferred from homology"/>
<evidence type="ECO:0000259" key="10">
    <source>
        <dbReference type="PROSITE" id="PS51910"/>
    </source>
</evidence>